<dbReference type="GO" id="GO:0005634">
    <property type="term" value="C:nucleus"/>
    <property type="evidence" value="ECO:0007669"/>
    <property type="project" value="TreeGrafter"/>
</dbReference>
<dbReference type="Proteomes" id="UP000800235">
    <property type="component" value="Unassembled WGS sequence"/>
</dbReference>
<comment type="caution">
    <text evidence="7">The sequence shown here is derived from an EMBL/GenBank/DDBJ whole genome shotgun (WGS) entry which is preliminary data.</text>
</comment>
<dbReference type="PANTHER" id="PTHR45991:SF1">
    <property type="entry name" value="PACHYTENE CHECKPOINT PROTEIN 2 HOMOLOG"/>
    <property type="match status" value="1"/>
</dbReference>
<reference evidence="7" key="1">
    <citation type="journal article" date="2020" name="Stud. Mycol.">
        <title>101 Dothideomycetes genomes: a test case for predicting lifestyles and emergence of pathogens.</title>
        <authorList>
            <person name="Haridas S."/>
            <person name="Albert R."/>
            <person name="Binder M."/>
            <person name="Bloem J."/>
            <person name="Labutti K."/>
            <person name="Salamov A."/>
            <person name="Andreopoulos B."/>
            <person name="Baker S."/>
            <person name="Barry K."/>
            <person name="Bills G."/>
            <person name="Bluhm B."/>
            <person name="Cannon C."/>
            <person name="Castanera R."/>
            <person name="Culley D."/>
            <person name="Daum C."/>
            <person name="Ezra D."/>
            <person name="Gonzalez J."/>
            <person name="Henrissat B."/>
            <person name="Kuo A."/>
            <person name="Liang C."/>
            <person name="Lipzen A."/>
            <person name="Lutzoni F."/>
            <person name="Magnuson J."/>
            <person name="Mondo S."/>
            <person name="Nolan M."/>
            <person name="Ohm R."/>
            <person name="Pangilinan J."/>
            <person name="Park H.-J."/>
            <person name="Ramirez L."/>
            <person name="Alfaro M."/>
            <person name="Sun H."/>
            <person name="Tritt A."/>
            <person name="Yoshinaga Y."/>
            <person name="Zwiers L.-H."/>
            <person name="Turgeon B."/>
            <person name="Goodwin S."/>
            <person name="Spatafora J."/>
            <person name="Crous P."/>
            <person name="Grigoriev I."/>
        </authorList>
    </citation>
    <scope>NUCLEOTIDE SEQUENCE</scope>
    <source>
        <strain evidence="7">CBS 130266</strain>
    </source>
</reference>
<dbReference type="AlphaFoldDB" id="A0A9P4NQQ7"/>
<evidence type="ECO:0000256" key="2">
    <source>
        <dbReference type="ARBA" id="ARBA00022741"/>
    </source>
</evidence>
<keyword evidence="2 5" id="KW-0547">Nucleotide-binding</keyword>
<dbReference type="InterPro" id="IPR044539">
    <property type="entry name" value="Pch2-like"/>
</dbReference>
<dbReference type="PROSITE" id="PS00674">
    <property type="entry name" value="AAA"/>
    <property type="match status" value="1"/>
</dbReference>
<evidence type="ECO:0000259" key="6">
    <source>
        <dbReference type="SMART" id="SM00382"/>
    </source>
</evidence>
<name>A0A9P4NQQ7_9PEZI</name>
<organism evidence="7 8">
    <name type="scientific">Tothia fuscella</name>
    <dbReference type="NCBI Taxonomy" id="1048955"/>
    <lineage>
        <taxon>Eukaryota</taxon>
        <taxon>Fungi</taxon>
        <taxon>Dikarya</taxon>
        <taxon>Ascomycota</taxon>
        <taxon>Pezizomycotina</taxon>
        <taxon>Dothideomycetes</taxon>
        <taxon>Pleosporomycetidae</taxon>
        <taxon>Venturiales</taxon>
        <taxon>Cylindrosympodiaceae</taxon>
        <taxon>Tothia</taxon>
    </lineage>
</organism>
<dbReference type="InterPro" id="IPR003960">
    <property type="entry name" value="ATPase_AAA_CS"/>
</dbReference>
<dbReference type="GO" id="GO:0007131">
    <property type="term" value="P:reciprocal meiotic recombination"/>
    <property type="evidence" value="ECO:0007669"/>
    <property type="project" value="TreeGrafter"/>
</dbReference>
<dbReference type="OrthoDB" id="5925at2759"/>
<dbReference type="InterPro" id="IPR003593">
    <property type="entry name" value="AAA+_ATPase"/>
</dbReference>
<evidence type="ECO:0000256" key="5">
    <source>
        <dbReference type="RuleBase" id="RU003651"/>
    </source>
</evidence>
<dbReference type="GO" id="GO:0005694">
    <property type="term" value="C:chromosome"/>
    <property type="evidence" value="ECO:0007669"/>
    <property type="project" value="TreeGrafter"/>
</dbReference>
<dbReference type="EMBL" id="MU007043">
    <property type="protein sequence ID" value="KAF2429912.1"/>
    <property type="molecule type" value="Genomic_DNA"/>
</dbReference>
<evidence type="ECO:0000313" key="8">
    <source>
        <dbReference type="Proteomes" id="UP000800235"/>
    </source>
</evidence>
<dbReference type="InterPro" id="IPR027417">
    <property type="entry name" value="P-loop_NTPase"/>
</dbReference>
<gene>
    <name evidence="7" type="ORF">EJ08DRAFT_697939</name>
</gene>
<keyword evidence="8" id="KW-1185">Reference proteome</keyword>
<feature type="domain" description="AAA+ ATPase" evidence="6">
    <location>
        <begin position="164"/>
        <end position="316"/>
    </location>
</feature>
<keyword evidence="4" id="KW-0469">Meiosis</keyword>
<dbReference type="SUPFAM" id="SSF52540">
    <property type="entry name" value="P-loop containing nucleoside triphosphate hydrolases"/>
    <property type="match status" value="1"/>
</dbReference>
<dbReference type="Gene3D" id="3.40.50.300">
    <property type="entry name" value="P-loop containing nucleotide triphosphate hydrolases"/>
    <property type="match status" value="1"/>
</dbReference>
<dbReference type="GO" id="GO:0005524">
    <property type="term" value="F:ATP binding"/>
    <property type="evidence" value="ECO:0007669"/>
    <property type="project" value="UniProtKB-KW"/>
</dbReference>
<protein>
    <submittedName>
        <fullName evidence="7">Pachytene checkpoint protein 2</fullName>
    </submittedName>
</protein>
<evidence type="ECO:0000256" key="1">
    <source>
        <dbReference type="ARBA" id="ARBA00007271"/>
    </source>
</evidence>
<dbReference type="Pfam" id="PF00004">
    <property type="entry name" value="AAA"/>
    <property type="match status" value="1"/>
</dbReference>
<dbReference type="Pfam" id="PF23563">
    <property type="entry name" value="TRIP13_N"/>
    <property type="match status" value="1"/>
</dbReference>
<dbReference type="GO" id="GO:0016887">
    <property type="term" value="F:ATP hydrolysis activity"/>
    <property type="evidence" value="ECO:0007669"/>
    <property type="project" value="InterPro"/>
</dbReference>
<sequence>MATKPTLHVEVQLKGVNESSTSKQQVANEVAEWLKENYIYLNVGQQISHDEDLSGGVIDSISVVDIDGSSIIEAFHHVNEVYLDVHVYLMHENNLAFIPTSDHQEERDSTTPQMRELILPNRELVGVWEALVFEDSGPKGLLRYTTRMMNFIAQKNLDPLLFPWYRLLLVHGPPGTGKTTLIRGIAQRLAIRLGNRFTTSRLTEINAQIMTSKWFGETGKLVESMFDQIFKLAADEKTFVCVLIDEVETLAGSRERMLSGNECSDGLRAVNQLLTGLDRIRLQTNIVVFCTSNLLGALDTAFLSRVDKKLLIDLPTPRAAYEILRSCLNALLTCGIITADENPEYSEFPSIAEIVIWYDLPDSLGYKLWTIAKRSAGLSGRALRRLPLNSLAMYTYGDVCTIEEALSALSKGVEAEISGNNLSELSSSVVDLRMDV</sequence>
<dbReference type="SMART" id="SM00382">
    <property type="entry name" value="AAA"/>
    <property type="match status" value="1"/>
</dbReference>
<comment type="similarity">
    <text evidence="1">Belongs to the AAA ATPase family. PCH2 subfamily.</text>
</comment>
<dbReference type="PANTHER" id="PTHR45991">
    <property type="entry name" value="PACHYTENE CHECKPOINT PROTEIN 2"/>
    <property type="match status" value="1"/>
</dbReference>
<dbReference type="Pfam" id="PF23242">
    <property type="entry name" value="AAA_lid_TRIP13_C"/>
    <property type="match status" value="1"/>
</dbReference>
<dbReference type="GO" id="GO:0051598">
    <property type="term" value="P:meiotic recombination checkpoint signaling"/>
    <property type="evidence" value="ECO:0007669"/>
    <property type="project" value="TreeGrafter"/>
</dbReference>
<dbReference type="InterPro" id="IPR058249">
    <property type="entry name" value="Pch2_C"/>
</dbReference>
<proteinExistence type="inferred from homology"/>
<evidence type="ECO:0000256" key="3">
    <source>
        <dbReference type="ARBA" id="ARBA00022840"/>
    </source>
</evidence>
<accession>A0A9P4NQQ7</accession>
<evidence type="ECO:0000256" key="4">
    <source>
        <dbReference type="ARBA" id="ARBA00023254"/>
    </source>
</evidence>
<evidence type="ECO:0000313" key="7">
    <source>
        <dbReference type="EMBL" id="KAF2429912.1"/>
    </source>
</evidence>
<keyword evidence="3 5" id="KW-0067">ATP-binding</keyword>
<dbReference type="InterPro" id="IPR003959">
    <property type="entry name" value="ATPase_AAA_core"/>
</dbReference>